<dbReference type="InterPro" id="IPR029052">
    <property type="entry name" value="Metallo-depent_PP-like"/>
</dbReference>
<evidence type="ECO:0000259" key="2">
    <source>
        <dbReference type="Pfam" id="PF16370"/>
    </source>
</evidence>
<comment type="caution">
    <text evidence="4">The sequence shown here is derived from an EMBL/GenBank/DDBJ whole genome shotgun (WGS) entry which is preliminary data.</text>
</comment>
<dbReference type="SUPFAM" id="SSF49464">
    <property type="entry name" value="Carboxypeptidase regulatory domain-like"/>
    <property type="match status" value="1"/>
</dbReference>
<dbReference type="Pfam" id="PF00149">
    <property type="entry name" value="Metallophos"/>
    <property type="match status" value="1"/>
</dbReference>
<organism evidence="4 5">
    <name type="scientific">Sphingobacterium bovistauri</name>
    <dbReference type="NCBI Taxonomy" id="2781959"/>
    <lineage>
        <taxon>Bacteria</taxon>
        <taxon>Pseudomonadati</taxon>
        <taxon>Bacteroidota</taxon>
        <taxon>Sphingobacteriia</taxon>
        <taxon>Sphingobacteriales</taxon>
        <taxon>Sphingobacteriaceae</taxon>
        <taxon>Sphingobacterium</taxon>
    </lineage>
</organism>
<protein>
    <submittedName>
        <fullName evidence="4">Calcineurin-like phosphoesterase C-terminal domain-containing protein</fullName>
    </submittedName>
</protein>
<gene>
    <name evidence="4" type="ORF">IPZ78_08860</name>
</gene>
<keyword evidence="5" id="KW-1185">Reference proteome</keyword>
<dbReference type="Gene3D" id="3.60.21.10">
    <property type="match status" value="1"/>
</dbReference>
<accession>A0ABS7Z767</accession>
<dbReference type="InterPro" id="IPR032285">
    <property type="entry name" value="Metallophos_N"/>
</dbReference>
<dbReference type="EMBL" id="JADEYP010000014">
    <property type="protein sequence ID" value="MCA5005261.1"/>
    <property type="molecule type" value="Genomic_DNA"/>
</dbReference>
<dbReference type="Pfam" id="PF16370">
    <property type="entry name" value="MetallophosC"/>
    <property type="match status" value="1"/>
</dbReference>
<evidence type="ECO:0000259" key="3">
    <source>
        <dbReference type="Pfam" id="PF16371"/>
    </source>
</evidence>
<evidence type="ECO:0000313" key="4">
    <source>
        <dbReference type="EMBL" id="MCA5005261.1"/>
    </source>
</evidence>
<name>A0ABS7Z767_9SPHI</name>
<dbReference type="InterPro" id="IPR051918">
    <property type="entry name" value="STPP_CPPED1"/>
</dbReference>
<feature type="domain" description="Calcineurin-like phosphoesterase" evidence="1">
    <location>
        <begin position="213"/>
        <end position="425"/>
    </location>
</feature>
<dbReference type="Pfam" id="PF16371">
    <property type="entry name" value="MetallophosN"/>
    <property type="match status" value="1"/>
</dbReference>
<feature type="domain" description="Calcineurin-like phosphoesterase N-terminal" evidence="3">
    <location>
        <begin position="126"/>
        <end position="203"/>
    </location>
</feature>
<evidence type="ECO:0000259" key="1">
    <source>
        <dbReference type="Pfam" id="PF00149"/>
    </source>
</evidence>
<dbReference type="Proteomes" id="UP001165302">
    <property type="component" value="Unassembled WGS sequence"/>
</dbReference>
<dbReference type="PANTHER" id="PTHR43143:SF1">
    <property type="entry name" value="SERINE_THREONINE-PROTEIN PHOSPHATASE CPPED1"/>
    <property type="match status" value="1"/>
</dbReference>
<sequence length="638" mass="72162">MLGCKSQSPDKKDVITSIGNDIQIKEFVISPIYYIDNIGLLTLSGHGFKSSDSIVLRNKSIAVDIKCEITKLNPSNIVISLSPSLTDGKYEIFVKRDNFSKLLGETNILKAFNANISDKTGMTIKGTVFSNSKGLANVVVSDGESVTKTDENGIYHLPSKKTNGYVFISIPSNYEVKTVNSTPQFFKYVTFNQQTSEIIDFELTPINNNDHVIAFLADMHLANRNNDISQFNNGFKVDINNLAKEARAQNKKFYAMTLGDQTWDIYWYENNYGLQEFKNQIKDFDFPIFHVMGNHDNDPYSSNDFLAEDKYRNTLGPTYYSFNIGKVHYIVLDNNLWLNADANNGVIGDRNYKATITQNQINWLKQDLAMINDKSTPIVVAMHIPFYSTPNTENSFSTKLTNATEFVGALADFSNVKIMSGHTHINSTAVQENTKISEYNIASVSATWWWTGKDGYSNNHICKDGSPGGYGLLENDGTQQKLYYKSIGYPKEYQFRAYDLNTIHITAEKYAINANSSFKAKVAEYAGEYAKSNTSNEILLNIWGYSPKWKIYVRENNKDLIVRRVTKYDPLHIISYPMKRLNANANPTSSFVSYNTSHMFLTKASSPTSTIEITIEDEFGNIYRETMIRPKAFSTSMK</sequence>
<proteinExistence type="predicted"/>
<reference evidence="4" key="1">
    <citation type="submission" date="2020-10" db="EMBL/GenBank/DDBJ databases">
        <authorList>
            <person name="Lu T."/>
            <person name="Wang Q."/>
            <person name="Han X."/>
        </authorList>
    </citation>
    <scope>NUCLEOTIDE SEQUENCE</scope>
    <source>
        <strain evidence="4">WQ 366</strain>
    </source>
</reference>
<dbReference type="InterPro" id="IPR008969">
    <property type="entry name" value="CarboxyPept-like_regulatory"/>
</dbReference>
<dbReference type="InterPro" id="IPR004843">
    <property type="entry name" value="Calcineurin-like_PHP"/>
</dbReference>
<dbReference type="SUPFAM" id="SSF56300">
    <property type="entry name" value="Metallo-dependent phosphatases"/>
    <property type="match status" value="1"/>
</dbReference>
<dbReference type="PANTHER" id="PTHR43143">
    <property type="entry name" value="METALLOPHOSPHOESTERASE, CALCINEURIN SUPERFAMILY"/>
    <property type="match status" value="1"/>
</dbReference>
<evidence type="ECO:0000313" key="5">
    <source>
        <dbReference type="Proteomes" id="UP001165302"/>
    </source>
</evidence>
<feature type="domain" description="Calcineurin-like phosphoesterase C-terminal" evidence="2">
    <location>
        <begin position="438"/>
        <end position="623"/>
    </location>
</feature>
<dbReference type="InterPro" id="IPR032288">
    <property type="entry name" value="Metallophos_C"/>
</dbReference>